<dbReference type="GO" id="GO:0046872">
    <property type="term" value="F:metal ion binding"/>
    <property type="evidence" value="ECO:0007669"/>
    <property type="project" value="UniProtKB-KW"/>
</dbReference>
<keyword evidence="2 11" id="KW-0690">Ribosome biogenesis</keyword>
<dbReference type="GO" id="GO:0019843">
    <property type="term" value="F:rRNA binding"/>
    <property type="evidence" value="ECO:0007669"/>
    <property type="project" value="UniProtKB-KW"/>
</dbReference>
<feature type="domain" description="Toprim" evidence="13">
    <location>
        <begin position="3"/>
        <end position="86"/>
    </location>
</feature>
<dbReference type="InterPro" id="IPR004466">
    <property type="entry name" value="RNase_M5"/>
</dbReference>
<dbReference type="Proteomes" id="UP000184442">
    <property type="component" value="Unassembled WGS sequence"/>
</dbReference>
<dbReference type="PANTHER" id="PTHR39156">
    <property type="entry name" value="RIBONUCLEASE M5"/>
    <property type="match status" value="1"/>
</dbReference>
<dbReference type="InterPro" id="IPR034141">
    <property type="entry name" value="TOPRIM_RNase_M5-like"/>
</dbReference>
<dbReference type="EMBL" id="FQZS01000004">
    <property type="protein sequence ID" value="SHI50822.1"/>
    <property type="molecule type" value="Genomic_DNA"/>
</dbReference>
<dbReference type="PANTHER" id="PTHR39156:SF1">
    <property type="entry name" value="RIBONUCLEASE M5"/>
    <property type="match status" value="1"/>
</dbReference>
<sequence length="184" mass="20343">MIKECIVVEGKNDAAAVKRAVDADIIITSGFGITGETLRLIRTAADKRGVIVLTDPDFMGEKIRKIIGERIPGVKHAFIPREEAMEEGDVGVENASPESIIKALSMARYEVKDKRKEFTHLDMVENGLVGCSEASDMRAKVGKALGIGYANGKQFLNRLNNYGITREEFYKAIESARRVQNEKI</sequence>
<evidence type="ECO:0000256" key="4">
    <source>
        <dbReference type="ARBA" id="ARBA00022722"/>
    </source>
</evidence>
<evidence type="ECO:0000259" key="13">
    <source>
        <dbReference type="PROSITE" id="PS50880"/>
    </source>
</evidence>
<dbReference type="GO" id="GO:0006364">
    <property type="term" value="P:rRNA processing"/>
    <property type="evidence" value="ECO:0007669"/>
    <property type="project" value="UniProtKB-UniRule"/>
</dbReference>
<keyword evidence="1 11" id="KW-0963">Cytoplasm</keyword>
<organism evidence="14 15">
    <name type="scientific">Lutispora thermophila DSM 19022</name>
    <dbReference type="NCBI Taxonomy" id="1122184"/>
    <lineage>
        <taxon>Bacteria</taxon>
        <taxon>Bacillati</taxon>
        <taxon>Bacillota</taxon>
        <taxon>Clostridia</taxon>
        <taxon>Lutisporales</taxon>
        <taxon>Lutisporaceae</taxon>
        <taxon>Lutispora</taxon>
    </lineage>
</organism>
<keyword evidence="9" id="KW-0460">Magnesium</keyword>
<evidence type="ECO:0000256" key="2">
    <source>
        <dbReference type="ARBA" id="ARBA00022517"/>
    </source>
</evidence>
<keyword evidence="10 11" id="KW-0694">RNA-binding</keyword>
<comment type="function">
    <text evidence="11">Required for correct processing of both the 5' and 3' ends of 5S rRNA precursor. Cleaves both sides of a double-stranded region yielding mature 5S rRNA in one step.</text>
</comment>
<dbReference type="NCBIfam" id="TIGR00334">
    <property type="entry name" value="5S_RNA_mat_M5"/>
    <property type="match status" value="1"/>
</dbReference>
<keyword evidence="8 11" id="KW-0378">Hydrolase</keyword>
<dbReference type="FunFam" id="3.40.1360.10:FF:000006">
    <property type="entry name" value="Ribonuclease M5"/>
    <property type="match status" value="1"/>
</dbReference>
<dbReference type="InterPro" id="IPR006171">
    <property type="entry name" value="TOPRIM_dom"/>
</dbReference>
<dbReference type="Pfam" id="PF01751">
    <property type="entry name" value="Toprim"/>
    <property type="match status" value="1"/>
</dbReference>
<dbReference type="SUPFAM" id="SSF110455">
    <property type="entry name" value="Toprim domain"/>
    <property type="match status" value="1"/>
</dbReference>
<dbReference type="HAMAP" id="MF_01469">
    <property type="entry name" value="RNase_M5"/>
    <property type="match status" value="1"/>
</dbReference>
<dbReference type="CDD" id="cd01027">
    <property type="entry name" value="TOPRIM_RNase_M5_like"/>
    <property type="match status" value="1"/>
</dbReference>
<evidence type="ECO:0000256" key="8">
    <source>
        <dbReference type="ARBA" id="ARBA00022801"/>
    </source>
</evidence>
<keyword evidence="4 11" id="KW-0540">Nuclease</keyword>
<keyword evidence="6 11" id="KW-0699">rRNA-binding</keyword>
<evidence type="ECO:0000313" key="15">
    <source>
        <dbReference type="Proteomes" id="UP000184442"/>
    </source>
</evidence>
<comment type="similarity">
    <text evidence="11">Belongs to the ribonuclease M5 family.</text>
</comment>
<dbReference type="SMART" id="SM00493">
    <property type="entry name" value="TOPRIM"/>
    <property type="match status" value="1"/>
</dbReference>
<evidence type="ECO:0000313" key="14">
    <source>
        <dbReference type="EMBL" id="SHI50822.1"/>
    </source>
</evidence>
<dbReference type="InterPro" id="IPR025156">
    <property type="entry name" value="RNase_M5_C"/>
</dbReference>
<keyword evidence="7 11" id="KW-0255">Endonuclease</keyword>
<comment type="catalytic activity">
    <reaction evidence="11">
        <text>Endonucleolytic cleavage of RNA, removing 21 and 42 nucleotides, respectively, from the 5'- and 3'-termini of a 5S-rRNA precursor.</text>
        <dbReference type="EC" id="3.1.26.8"/>
    </reaction>
</comment>
<evidence type="ECO:0000256" key="6">
    <source>
        <dbReference type="ARBA" id="ARBA00022730"/>
    </source>
</evidence>
<proteinExistence type="inferred from homology"/>
<dbReference type="EC" id="3.1.26.8" evidence="11 12"/>
<evidence type="ECO:0000256" key="7">
    <source>
        <dbReference type="ARBA" id="ARBA00022759"/>
    </source>
</evidence>
<dbReference type="GO" id="GO:0043822">
    <property type="term" value="F:ribonuclease M5 activity"/>
    <property type="evidence" value="ECO:0007669"/>
    <property type="project" value="UniProtKB-UniRule"/>
</dbReference>
<dbReference type="RefSeq" id="WP_073024139.1">
    <property type="nucleotide sequence ID" value="NZ_FQZS01000004.1"/>
</dbReference>
<evidence type="ECO:0000256" key="5">
    <source>
        <dbReference type="ARBA" id="ARBA00022723"/>
    </source>
</evidence>
<dbReference type="OrthoDB" id="9791329at2"/>
<dbReference type="Pfam" id="PF13331">
    <property type="entry name" value="DUF4093"/>
    <property type="match status" value="1"/>
</dbReference>
<reference evidence="14 15" key="1">
    <citation type="submission" date="2016-11" db="EMBL/GenBank/DDBJ databases">
        <authorList>
            <person name="Jaros S."/>
            <person name="Januszkiewicz K."/>
            <person name="Wedrychowicz H."/>
        </authorList>
    </citation>
    <scope>NUCLEOTIDE SEQUENCE [LARGE SCALE GENOMIC DNA]</scope>
    <source>
        <strain evidence="14 15">DSM 19022</strain>
    </source>
</reference>
<keyword evidence="15" id="KW-1185">Reference proteome</keyword>
<evidence type="ECO:0000256" key="12">
    <source>
        <dbReference type="NCBIfam" id="TIGR00334"/>
    </source>
</evidence>
<gene>
    <name evidence="11" type="primary">rnmV</name>
    <name evidence="14" type="ORF">SAMN02745176_00479</name>
</gene>
<evidence type="ECO:0000256" key="3">
    <source>
        <dbReference type="ARBA" id="ARBA00022552"/>
    </source>
</evidence>
<keyword evidence="5" id="KW-0479">Metal-binding</keyword>
<name>A0A1M6BQ46_9FIRM</name>
<evidence type="ECO:0000256" key="10">
    <source>
        <dbReference type="ARBA" id="ARBA00022884"/>
    </source>
</evidence>
<accession>A0A1M6BQ46</accession>
<dbReference type="AlphaFoldDB" id="A0A1M6BQ46"/>
<dbReference type="PROSITE" id="PS50880">
    <property type="entry name" value="TOPRIM"/>
    <property type="match status" value="1"/>
</dbReference>
<comment type="subcellular location">
    <subcellularLocation>
        <location evidence="11">Cytoplasm</location>
    </subcellularLocation>
</comment>
<dbReference type="Gene3D" id="3.40.1360.10">
    <property type="match status" value="1"/>
</dbReference>
<evidence type="ECO:0000256" key="1">
    <source>
        <dbReference type="ARBA" id="ARBA00022490"/>
    </source>
</evidence>
<dbReference type="GO" id="GO:0005737">
    <property type="term" value="C:cytoplasm"/>
    <property type="evidence" value="ECO:0007669"/>
    <property type="project" value="UniProtKB-SubCell"/>
</dbReference>
<protein>
    <recommendedName>
        <fullName evidence="11 12">Ribonuclease M5</fullName>
        <ecNumber evidence="11 12">3.1.26.8</ecNumber>
    </recommendedName>
    <alternativeName>
        <fullName evidence="11">RNase M5</fullName>
    </alternativeName>
    <alternativeName>
        <fullName evidence="11">Ribosomal RNA terminal maturase M5</fullName>
    </alternativeName>
</protein>
<evidence type="ECO:0000256" key="9">
    <source>
        <dbReference type="ARBA" id="ARBA00022842"/>
    </source>
</evidence>
<keyword evidence="3 11" id="KW-0698">rRNA processing</keyword>
<dbReference type="STRING" id="1122184.SAMN02745176_00479"/>
<evidence type="ECO:0000256" key="11">
    <source>
        <dbReference type="HAMAP-Rule" id="MF_01469"/>
    </source>
</evidence>